<comment type="caution">
    <text evidence="12">The sequence shown here is derived from an EMBL/GenBank/DDBJ whole genome shotgun (WGS) entry which is preliminary data.</text>
</comment>
<feature type="compositionally biased region" description="Basic and acidic residues" evidence="10">
    <location>
        <begin position="46"/>
        <end position="60"/>
    </location>
</feature>
<evidence type="ECO:0000256" key="1">
    <source>
        <dbReference type="ARBA" id="ARBA00004477"/>
    </source>
</evidence>
<keyword evidence="13" id="KW-1185">Reference proteome</keyword>
<keyword evidence="4" id="KW-0808">Transferase</keyword>
<evidence type="ECO:0000313" key="13">
    <source>
        <dbReference type="Proteomes" id="UP001385951"/>
    </source>
</evidence>
<keyword evidence="9 11" id="KW-0472">Membrane</keyword>
<feature type="transmembrane region" description="Helical" evidence="11">
    <location>
        <begin position="715"/>
        <end position="732"/>
    </location>
</feature>
<feature type="compositionally biased region" description="Pro residues" evidence="10">
    <location>
        <begin position="192"/>
        <end position="201"/>
    </location>
</feature>
<evidence type="ECO:0000256" key="2">
    <source>
        <dbReference type="ARBA" id="ARBA00010794"/>
    </source>
</evidence>
<feature type="region of interest" description="Disordered" evidence="10">
    <location>
        <begin position="596"/>
        <end position="631"/>
    </location>
</feature>
<feature type="compositionally biased region" description="Polar residues" evidence="10">
    <location>
        <begin position="606"/>
        <end position="624"/>
    </location>
</feature>
<evidence type="ECO:0000256" key="5">
    <source>
        <dbReference type="ARBA" id="ARBA00022692"/>
    </source>
</evidence>
<gene>
    <name evidence="12" type="ORF">QCA50_005700</name>
</gene>
<keyword evidence="5 11" id="KW-0812">Transmembrane</keyword>
<feature type="transmembrane region" description="Helical" evidence="11">
    <location>
        <begin position="248"/>
        <end position="267"/>
    </location>
</feature>
<feature type="transmembrane region" description="Helical" evidence="11">
    <location>
        <begin position="744"/>
        <end position="761"/>
    </location>
</feature>
<proteinExistence type="inferred from homology"/>
<dbReference type="EMBL" id="JASBNA010000006">
    <property type="protein sequence ID" value="KAK7690601.1"/>
    <property type="molecule type" value="Genomic_DNA"/>
</dbReference>
<dbReference type="GO" id="GO:0004168">
    <property type="term" value="F:dolichol kinase activity"/>
    <property type="evidence" value="ECO:0007669"/>
    <property type="project" value="UniProtKB-EC"/>
</dbReference>
<feature type="region of interest" description="Disordered" evidence="10">
    <location>
        <begin position="191"/>
        <end position="225"/>
    </location>
</feature>
<evidence type="ECO:0000256" key="3">
    <source>
        <dbReference type="ARBA" id="ARBA00012132"/>
    </source>
</evidence>
<evidence type="ECO:0000256" key="6">
    <source>
        <dbReference type="ARBA" id="ARBA00022777"/>
    </source>
</evidence>
<feature type="compositionally biased region" description="Polar residues" evidence="10">
    <location>
        <begin position="82"/>
        <end position="91"/>
    </location>
</feature>
<feature type="transmembrane region" description="Helical" evidence="11">
    <location>
        <begin position="679"/>
        <end position="703"/>
    </location>
</feature>
<dbReference type="InterPro" id="IPR032974">
    <property type="entry name" value="Polypren_kinase"/>
</dbReference>
<name>A0AAW0GLZ3_9APHY</name>
<feature type="transmembrane region" description="Helical" evidence="11">
    <location>
        <begin position="312"/>
        <end position="332"/>
    </location>
</feature>
<reference evidence="12 13" key="1">
    <citation type="submission" date="2022-09" db="EMBL/GenBank/DDBJ databases">
        <authorList>
            <person name="Palmer J.M."/>
        </authorList>
    </citation>
    <scope>NUCLEOTIDE SEQUENCE [LARGE SCALE GENOMIC DNA]</scope>
    <source>
        <strain evidence="12 13">DSM 7382</strain>
    </source>
</reference>
<feature type="transmembrane region" description="Helical" evidence="11">
    <location>
        <begin position="463"/>
        <end position="487"/>
    </location>
</feature>
<dbReference type="Proteomes" id="UP001385951">
    <property type="component" value="Unassembled WGS sequence"/>
</dbReference>
<keyword evidence="7" id="KW-0256">Endoplasmic reticulum</keyword>
<feature type="transmembrane region" description="Helical" evidence="11">
    <location>
        <begin position="508"/>
        <end position="530"/>
    </location>
</feature>
<feature type="transmembrane region" description="Helical" evidence="11">
    <location>
        <begin position="392"/>
        <end position="411"/>
    </location>
</feature>
<dbReference type="EC" id="2.7.1.108" evidence="3"/>
<feature type="region of interest" description="Disordered" evidence="10">
    <location>
        <begin position="1"/>
        <end position="92"/>
    </location>
</feature>
<evidence type="ECO:0000256" key="11">
    <source>
        <dbReference type="SAM" id="Phobius"/>
    </source>
</evidence>
<dbReference type="AlphaFoldDB" id="A0AAW0GLZ3"/>
<dbReference type="PANTHER" id="PTHR13205:SF15">
    <property type="entry name" value="DOLICHOL KINASE"/>
    <property type="match status" value="1"/>
</dbReference>
<evidence type="ECO:0000256" key="10">
    <source>
        <dbReference type="SAM" id="MobiDB-lite"/>
    </source>
</evidence>
<feature type="compositionally biased region" description="Basic and acidic residues" evidence="10">
    <location>
        <begin position="202"/>
        <end position="211"/>
    </location>
</feature>
<comment type="subcellular location">
    <subcellularLocation>
        <location evidence="1">Endoplasmic reticulum membrane</location>
        <topology evidence="1">Multi-pass membrane protein</topology>
    </subcellularLocation>
</comment>
<accession>A0AAW0GLZ3</accession>
<evidence type="ECO:0000256" key="8">
    <source>
        <dbReference type="ARBA" id="ARBA00022989"/>
    </source>
</evidence>
<sequence length="870" mass="96781">MRQNRRGRTAAQHALGEAAKRAARTIGTNSKRTKSNHRPSSSQSGDSRRASPTRFREDIPFTRSRSPVVKLSLDGNGHTMPHRTSSPSIFSRSRHAQPIRTWRNLFPASVSFSFRLPFSNTPWTASMDVRQAIENMLLVSSLGFIAVKLRTCSETPYSPDMWISIEISLLIIASVIYCSWTRVSVSKKPVSLPVPPTPTRPDSPRSFDAREHRRGTQLISTPPPKIDERSFVWMTVPKNYRDSSDDGILTGLLVGPFIACALMYLTIKASKSIPPPQIPLPSNWLIEPPTILQNALEPHTALGALLLSRRNLVNQATFCSTILIIHACSSWVTEARHRRRTNVPDGELSHVPRKESRRAYLYALFAVSVTWWVLCVRILFSELNVGIWQNMNYFEVVISALMFQFSLYAGIRLAHRGFTFGELGLVCFGATVLFMESINLTIARIWPVTTAYIKTYRLPTPLLLYQIALIPGSLLTGFLLSPLLYLSRHISQQPVRRLRFPAERQKHRRLLALSFYLGTVIIVGGAIGLWTRWCLGSRDPWVWAIFFILGGKRKWSRPLLLAYWGLLVSLSVVGWGRQLSRSRRFRHRSVMTVAGDAPTTFDPSRLSYSATGNSSPGNQSDPSRPSTPPVDASGPLGLGFPPLPNLPNIGNGVGVTATDWLDAADKRVPTLSVNARRKYFHALAVVMFLPGVAADPAFAHLSFSAAFALFTFAEYVRYFALYPFGASVHVFMNEFLDAKDSGTAILSHFYLLTGCANSVWFEGPSQLLQFTGILVLGVGDALASIVGKRFGRHRWTSTTPKTIEGSLTFAISVAVCAWVLRVCGLTEDFSVIRYTVVACLASLLEAFSAQNDNLTLPLYMWSMLAVVDCI</sequence>
<evidence type="ECO:0000256" key="4">
    <source>
        <dbReference type="ARBA" id="ARBA00022679"/>
    </source>
</evidence>
<feature type="transmembrane region" description="Helical" evidence="11">
    <location>
        <begin position="423"/>
        <end position="443"/>
    </location>
</feature>
<protein>
    <recommendedName>
        <fullName evidence="3">dolichol kinase</fullName>
        <ecNumber evidence="3">2.7.1.108</ecNumber>
    </recommendedName>
</protein>
<evidence type="ECO:0000256" key="7">
    <source>
        <dbReference type="ARBA" id="ARBA00022824"/>
    </source>
</evidence>
<feature type="transmembrane region" description="Helical" evidence="11">
    <location>
        <begin position="559"/>
        <end position="576"/>
    </location>
</feature>
<organism evidence="12 13">
    <name type="scientific">Cerrena zonata</name>
    <dbReference type="NCBI Taxonomy" id="2478898"/>
    <lineage>
        <taxon>Eukaryota</taxon>
        <taxon>Fungi</taxon>
        <taxon>Dikarya</taxon>
        <taxon>Basidiomycota</taxon>
        <taxon>Agaricomycotina</taxon>
        <taxon>Agaricomycetes</taxon>
        <taxon>Polyporales</taxon>
        <taxon>Cerrenaceae</taxon>
        <taxon>Cerrena</taxon>
    </lineage>
</organism>
<dbReference type="GO" id="GO:0005789">
    <property type="term" value="C:endoplasmic reticulum membrane"/>
    <property type="evidence" value="ECO:0007669"/>
    <property type="project" value="UniProtKB-SubCell"/>
</dbReference>
<dbReference type="GO" id="GO:0043048">
    <property type="term" value="P:dolichyl monophosphate biosynthetic process"/>
    <property type="evidence" value="ECO:0007669"/>
    <property type="project" value="TreeGrafter"/>
</dbReference>
<feature type="transmembrane region" description="Helical" evidence="11">
    <location>
        <begin position="359"/>
        <end position="380"/>
    </location>
</feature>
<evidence type="ECO:0000313" key="12">
    <source>
        <dbReference type="EMBL" id="KAK7690601.1"/>
    </source>
</evidence>
<keyword evidence="8 11" id="KW-1133">Transmembrane helix</keyword>
<feature type="transmembrane region" description="Helical" evidence="11">
    <location>
        <begin position="767"/>
        <end position="787"/>
    </location>
</feature>
<evidence type="ECO:0000256" key="9">
    <source>
        <dbReference type="ARBA" id="ARBA00023136"/>
    </source>
</evidence>
<keyword evidence="6" id="KW-0418">Kinase</keyword>
<dbReference type="PANTHER" id="PTHR13205">
    <property type="entry name" value="TRANSMEMBRANE PROTEIN 15-RELATED"/>
    <property type="match status" value="1"/>
</dbReference>
<comment type="similarity">
    <text evidence="2">Belongs to the polyprenol kinase family.</text>
</comment>